<name>A0ABS9KJN8_9BACT</name>
<evidence type="ECO:0000313" key="2">
    <source>
        <dbReference type="Proteomes" id="UP001165366"/>
    </source>
</evidence>
<dbReference type="Proteomes" id="UP001165366">
    <property type="component" value="Unassembled WGS sequence"/>
</dbReference>
<dbReference type="EMBL" id="JAKLWS010000062">
    <property type="protein sequence ID" value="MCG2591063.1"/>
    <property type="molecule type" value="Genomic_DNA"/>
</dbReference>
<accession>A0ABS9KJN8</accession>
<comment type="caution">
    <text evidence="1">The sequence shown here is derived from an EMBL/GenBank/DDBJ whole genome shotgun (WGS) entry which is preliminary data.</text>
</comment>
<keyword evidence="2" id="KW-1185">Reference proteome</keyword>
<reference evidence="1" key="2">
    <citation type="submission" date="2024-05" db="EMBL/GenBank/DDBJ databases">
        <title>Rhodohalobacter halophilus gen. nov., sp. nov., a moderately halophilic member of the family Balneolaceae.</title>
        <authorList>
            <person name="Xia J."/>
        </authorList>
    </citation>
    <scope>NUCLEOTIDE SEQUENCE</scope>
    <source>
        <strain evidence="1">WB101</strain>
    </source>
</reference>
<proteinExistence type="predicted"/>
<reference evidence="1" key="1">
    <citation type="submission" date="2022-01" db="EMBL/GenBank/DDBJ databases">
        <authorList>
            <person name="Wang Y."/>
        </authorList>
    </citation>
    <scope>NUCLEOTIDE SEQUENCE</scope>
    <source>
        <strain evidence="1">WB101</strain>
    </source>
</reference>
<organism evidence="1 2">
    <name type="scientific">Rhodohalobacter sulfatireducens</name>
    <dbReference type="NCBI Taxonomy" id="2911366"/>
    <lineage>
        <taxon>Bacteria</taxon>
        <taxon>Pseudomonadati</taxon>
        <taxon>Balneolota</taxon>
        <taxon>Balneolia</taxon>
        <taxon>Balneolales</taxon>
        <taxon>Balneolaceae</taxon>
        <taxon>Rhodohalobacter</taxon>
    </lineage>
</organism>
<evidence type="ECO:0000313" key="1">
    <source>
        <dbReference type="EMBL" id="MCG2591063.1"/>
    </source>
</evidence>
<protein>
    <submittedName>
        <fullName evidence="1">Uncharacterized protein</fullName>
    </submittedName>
</protein>
<sequence>MCPPPGVTKPITPLGCDCTSAIILTSECSKGALLQSPSLQPGDSSLHLPAGRFALNDRRVMINRRLKTLLAEFKLLTTPSQPLPAEAA</sequence>
<gene>
    <name evidence="1" type="ORF">L6773_21005</name>
</gene>
<dbReference type="RefSeq" id="WP_237856617.1">
    <property type="nucleotide sequence ID" value="NZ_JAKLWS010000062.1"/>
</dbReference>